<reference evidence="2" key="1">
    <citation type="submission" date="2017-10" db="EMBL/GenBank/DDBJ databases">
        <title>Rapid genome shrinkage in a self-fertile nematode reveals novel sperm competition proteins.</title>
        <authorList>
            <person name="Yin D."/>
            <person name="Schwarz E.M."/>
            <person name="Thomas C.G."/>
            <person name="Felde R.L."/>
            <person name="Korf I.F."/>
            <person name="Cutter A.D."/>
            <person name="Schartner C.M."/>
            <person name="Ralston E.J."/>
            <person name="Meyer B.J."/>
            <person name="Haag E.S."/>
        </authorList>
    </citation>
    <scope>NUCLEOTIDE SEQUENCE [LARGE SCALE GENOMIC DNA]</scope>
    <source>
        <strain evidence="2">JU1422</strain>
    </source>
</reference>
<organism evidence="1 2">
    <name type="scientific">Caenorhabditis nigoni</name>
    <dbReference type="NCBI Taxonomy" id="1611254"/>
    <lineage>
        <taxon>Eukaryota</taxon>
        <taxon>Metazoa</taxon>
        <taxon>Ecdysozoa</taxon>
        <taxon>Nematoda</taxon>
        <taxon>Chromadorea</taxon>
        <taxon>Rhabditida</taxon>
        <taxon>Rhabditina</taxon>
        <taxon>Rhabditomorpha</taxon>
        <taxon>Rhabditoidea</taxon>
        <taxon>Rhabditidae</taxon>
        <taxon>Peloderinae</taxon>
        <taxon>Caenorhabditis</taxon>
    </lineage>
</organism>
<gene>
    <name evidence="1" type="primary">Cnig_chr_II.g7403</name>
    <name evidence="1" type="ORF">B9Z55_007403</name>
</gene>
<accession>A0A2G5V9L5</accession>
<sequence>MSVLLDLQKFIEAYFYCHKCPIYTDEKIVDVHDYLFNPKEAQIPQIVSRLNGRTGLRLYECFMLKQGATNYMGQWKNNEELRAIWLTKLNDFKAEQREQLNRGYIRIA</sequence>
<dbReference type="EMBL" id="PDUG01000002">
    <property type="protein sequence ID" value="PIC48432.1"/>
    <property type="molecule type" value="Genomic_DNA"/>
</dbReference>
<comment type="caution">
    <text evidence="1">The sequence shown here is derived from an EMBL/GenBank/DDBJ whole genome shotgun (WGS) entry which is preliminary data.</text>
</comment>
<dbReference type="OrthoDB" id="10355788at2759"/>
<keyword evidence="2" id="KW-1185">Reference proteome</keyword>
<name>A0A2G5V9L5_9PELO</name>
<evidence type="ECO:0000313" key="2">
    <source>
        <dbReference type="Proteomes" id="UP000230233"/>
    </source>
</evidence>
<dbReference type="AlphaFoldDB" id="A0A2G5V9L5"/>
<evidence type="ECO:0000313" key="1">
    <source>
        <dbReference type="EMBL" id="PIC48432.1"/>
    </source>
</evidence>
<protein>
    <submittedName>
        <fullName evidence="1">Uncharacterized protein</fullName>
    </submittedName>
</protein>
<dbReference type="Proteomes" id="UP000230233">
    <property type="component" value="Chromosome II"/>
</dbReference>
<proteinExistence type="predicted"/>